<evidence type="ECO:0000256" key="1">
    <source>
        <dbReference type="SAM" id="MobiDB-lite"/>
    </source>
</evidence>
<evidence type="ECO:0000313" key="2">
    <source>
        <dbReference type="EMBL" id="KAH3768537.1"/>
    </source>
</evidence>
<feature type="region of interest" description="Disordered" evidence="1">
    <location>
        <begin position="1"/>
        <end position="25"/>
    </location>
</feature>
<sequence length="385" mass="43010">MASPSGDEVSGCKAGRIHDDSNLGNIKNPNTVNKVSDIFNMEKYKKKISANNINTLCDFCKRQGVAISASLYCQQCESLCEECCKRHRTQDLTKEHVLITIDKNEIQLKATLQMCEICIFNRKSVAAALFCPQCDNEFICNECGQNQYAQKSTRSHFLSDIGNYVDPTIENSPLERGERMCELCTFKGESVAAERFFPQCDDELLCNDCGNNHNAQKSTQSHVLSEVANYVDQSNENVPTKRCDRMCEPCTFNGKSVVAALFCPQCDSEFLCNECGPNYNAHKSTRSHGLSDIGNYVDPTIANSPLERGERMCELCTFKGESVAAEWFCPQCDNGLLCNDCGKNHNAQKSTHSHVLSEVANYVDQSNENVPTKRCDRMCEPCTFN</sequence>
<accession>A0A9D4DUY5</accession>
<gene>
    <name evidence="2" type="ORF">DPMN_169751</name>
</gene>
<dbReference type="EMBL" id="JAIWYP010000009">
    <property type="protein sequence ID" value="KAH3768537.1"/>
    <property type="molecule type" value="Genomic_DNA"/>
</dbReference>
<name>A0A9D4DUY5_DREPO</name>
<proteinExistence type="predicted"/>
<dbReference type="AlphaFoldDB" id="A0A9D4DUY5"/>
<dbReference type="CDD" id="cd19757">
    <property type="entry name" value="Bbox1"/>
    <property type="match status" value="1"/>
</dbReference>
<keyword evidence="3" id="KW-1185">Reference proteome</keyword>
<organism evidence="2 3">
    <name type="scientific">Dreissena polymorpha</name>
    <name type="common">Zebra mussel</name>
    <name type="synonym">Mytilus polymorpha</name>
    <dbReference type="NCBI Taxonomy" id="45954"/>
    <lineage>
        <taxon>Eukaryota</taxon>
        <taxon>Metazoa</taxon>
        <taxon>Spiralia</taxon>
        <taxon>Lophotrochozoa</taxon>
        <taxon>Mollusca</taxon>
        <taxon>Bivalvia</taxon>
        <taxon>Autobranchia</taxon>
        <taxon>Heteroconchia</taxon>
        <taxon>Euheterodonta</taxon>
        <taxon>Imparidentia</taxon>
        <taxon>Neoheterodontei</taxon>
        <taxon>Myida</taxon>
        <taxon>Dreissenoidea</taxon>
        <taxon>Dreissenidae</taxon>
        <taxon>Dreissena</taxon>
    </lineage>
</organism>
<comment type="caution">
    <text evidence="2">The sequence shown here is derived from an EMBL/GenBank/DDBJ whole genome shotgun (WGS) entry which is preliminary data.</text>
</comment>
<dbReference type="Proteomes" id="UP000828390">
    <property type="component" value="Unassembled WGS sequence"/>
</dbReference>
<reference evidence="2" key="2">
    <citation type="submission" date="2020-11" db="EMBL/GenBank/DDBJ databases">
        <authorList>
            <person name="McCartney M.A."/>
            <person name="Auch B."/>
            <person name="Kono T."/>
            <person name="Mallez S."/>
            <person name="Becker A."/>
            <person name="Gohl D.M."/>
            <person name="Silverstein K.A.T."/>
            <person name="Koren S."/>
            <person name="Bechman K.B."/>
            <person name="Herman A."/>
            <person name="Abrahante J.E."/>
            <person name="Garbe J."/>
        </authorList>
    </citation>
    <scope>NUCLEOTIDE SEQUENCE</scope>
    <source>
        <strain evidence="2">Duluth1</strain>
        <tissue evidence="2">Whole animal</tissue>
    </source>
</reference>
<protein>
    <submittedName>
        <fullName evidence="2">Uncharacterized protein</fullName>
    </submittedName>
</protein>
<reference evidence="2" key="1">
    <citation type="journal article" date="2019" name="bioRxiv">
        <title>The Genome of the Zebra Mussel, Dreissena polymorpha: A Resource for Invasive Species Research.</title>
        <authorList>
            <person name="McCartney M.A."/>
            <person name="Auch B."/>
            <person name="Kono T."/>
            <person name="Mallez S."/>
            <person name="Zhang Y."/>
            <person name="Obille A."/>
            <person name="Becker A."/>
            <person name="Abrahante J.E."/>
            <person name="Garbe J."/>
            <person name="Badalamenti J.P."/>
            <person name="Herman A."/>
            <person name="Mangelson H."/>
            <person name="Liachko I."/>
            <person name="Sullivan S."/>
            <person name="Sone E.D."/>
            <person name="Koren S."/>
            <person name="Silverstein K.A.T."/>
            <person name="Beckman K.B."/>
            <person name="Gohl D.M."/>
        </authorList>
    </citation>
    <scope>NUCLEOTIDE SEQUENCE</scope>
    <source>
        <strain evidence="2">Duluth1</strain>
        <tissue evidence="2">Whole animal</tissue>
    </source>
</reference>
<evidence type="ECO:0000313" key="3">
    <source>
        <dbReference type="Proteomes" id="UP000828390"/>
    </source>
</evidence>